<evidence type="ECO:0000256" key="3">
    <source>
        <dbReference type="ARBA" id="ARBA00023014"/>
    </source>
</evidence>
<protein>
    <submittedName>
        <fullName evidence="6">4Fe-4S dicluster domain-containing protein</fullName>
    </submittedName>
</protein>
<evidence type="ECO:0000256" key="2">
    <source>
        <dbReference type="ARBA" id="ARBA00023004"/>
    </source>
</evidence>
<sequence>MKTTSIYTLFFSPTGTSRKIAAAVAQGMTETEGTATEESAGHNADAAQAPSSGQVPGAGSAAAAAPEPAAGNRGETKSMHGEPTVTAIDLTHPAGYPAPLPGEAVAIFAVPVYGGHVAPAALERLREIRGEGTPAVVLAVYGNRSFGTAVAELASFVAGRGFVPVAAGAFVGEHSYSTPETPIAQGRPDARDLAAATAFGAQVREKLAKTRPSPGRNPETASDTAATTRATQTGSMDAAKAPATGALVPIDPTKLREPRTPLLPKLRFIRFVLGYRRRQKRHPVVLLPEGDAARCTQCGRCVALCPTQAIARGDELHTDPARCIRCCACVKGCAFGARTFRTPFAAALARNFARQKPPVTLL</sequence>
<feature type="domain" description="4Fe-4S ferredoxin-type" evidence="5">
    <location>
        <begin position="286"/>
        <end position="315"/>
    </location>
</feature>
<dbReference type="Pfam" id="PF13237">
    <property type="entry name" value="Fer4_10"/>
    <property type="match status" value="1"/>
</dbReference>
<comment type="caution">
    <text evidence="6">The sequence shown here is derived from an EMBL/GenBank/DDBJ whole genome shotgun (WGS) entry which is preliminary data.</text>
</comment>
<feature type="region of interest" description="Disordered" evidence="4">
    <location>
        <begin position="206"/>
        <end position="243"/>
    </location>
</feature>
<accession>A0A5B3GT75</accession>
<dbReference type="InterPro" id="IPR017896">
    <property type="entry name" value="4Fe4S_Fe-S-bd"/>
</dbReference>
<feature type="domain" description="4Fe-4S ferredoxin-type" evidence="5">
    <location>
        <begin position="319"/>
        <end position="343"/>
    </location>
</feature>
<dbReference type="InterPro" id="IPR029039">
    <property type="entry name" value="Flavoprotein-like_sf"/>
</dbReference>
<name>A0A5B3GT75_9BACT</name>
<dbReference type="Gene3D" id="3.30.70.20">
    <property type="match status" value="1"/>
</dbReference>
<evidence type="ECO:0000256" key="4">
    <source>
        <dbReference type="SAM" id="MobiDB-lite"/>
    </source>
</evidence>
<feature type="compositionally biased region" description="Low complexity" evidence="4">
    <location>
        <begin position="220"/>
        <end position="233"/>
    </location>
</feature>
<dbReference type="GO" id="GO:0051536">
    <property type="term" value="F:iron-sulfur cluster binding"/>
    <property type="evidence" value="ECO:0007669"/>
    <property type="project" value="UniProtKB-KW"/>
</dbReference>
<dbReference type="PROSITE" id="PS00198">
    <property type="entry name" value="4FE4S_FER_1"/>
    <property type="match status" value="1"/>
</dbReference>
<evidence type="ECO:0000256" key="1">
    <source>
        <dbReference type="ARBA" id="ARBA00022723"/>
    </source>
</evidence>
<gene>
    <name evidence="6" type="ORF">F2Y10_12565</name>
</gene>
<feature type="compositionally biased region" description="Low complexity" evidence="4">
    <location>
        <begin position="49"/>
        <end position="71"/>
    </location>
</feature>
<dbReference type="AlphaFoldDB" id="A0A5B3GT75"/>
<dbReference type="InterPro" id="IPR017900">
    <property type="entry name" value="4Fe4S_Fe_S_CS"/>
</dbReference>
<dbReference type="EMBL" id="VVXH01000014">
    <property type="protein sequence ID" value="KAA2376690.1"/>
    <property type="molecule type" value="Genomic_DNA"/>
</dbReference>
<evidence type="ECO:0000259" key="5">
    <source>
        <dbReference type="PROSITE" id="PS51379"/>
    </source>
</evidence>
<organism evidence="6 7">
    <name type="scientific">Alistipes onderdonkii</name>
    <dbReference type="NCBI Taxonomy" id="328813"/>
    <lineage>
        <taxon>Bacteria</taxon>
        <taxon>Pseudomonadati</taxon>
        <taxon>Bacteroidota</taxon>
        <taxon>Bacteroidia</taxon>
        <taxon>Bacteroidales</taxon>
        <taxon>Rikenellaceae</taxon>
        <taxon>Alistipes</taxon>
    </lineage>
</organism>
<dbReference type="GO" id="GO:0046872">
    <property type="term" value="F:metal ion binding"/>
    <property type="evidence" value="ECO:0007669"/>
    <property type="project" value="UniProtKB-KW"/>
</dbReference>
<dbReference type="PROSITE" id="PS51379">
    <property type="entry name" value="4FE4S_FER_2"/>
    <property type="match status" value="2"/>
</dbReference>
<dbReference type="RefSeq" id="WP_130065682.1">
    <property type="nucleotide sequence ID" value="NZ_JAHOOA010000006.1"/>
</dbReference>
<dbReference type="Proteomes" id="UP000322940">
    <property type="component" value="Unassembled WGS sequence"/>
</dbReference>
<feature type="region of interest" description="Disordered" evidence="4">
    <location>
        <begin position="23"/>
        <end position="80"/>
    </location>
</feature>
<proteinExistence type="predicted"/>
<dbReference type="Gene3D" id="3.40.50.360">
    <property type="match status" value="1"/>
</dbReference>
<keyword evidence="1" id="KW-0479">Metal-binding</keyword>
<dbReference type="SUPFAM" id="SSF52218">
    <property type="entry name" value="Flavoproteins"/>
    <property type="match status" value="1"/>
</dbReference>
<keyword evidence="2" id="KW-0408">Iron</keyword>
<keyword evidence="3" id="KW-0411">Iron-sulfur</keyword>
<evidence type="ECO:0000313" key="6">
    <source>
        <dbReference type="EMBL" id="KAA2376690.1"/>
    </source>
</evidence>
<reference evidence="6 7" key="1">
    <citation type="journal article" date="2019" name="Nat. Med.">
        <title>A library of human gut bacterial isolates paired with longitudinal multiomics data enables mechanistic microbiome research.</title>
        <authorList>
            <person name="Poyet M."/>
            <person name="Groussin M."/>
            <person name="Gibbons S.M."/>
            <person name="Avila-Pacheco J."/>
            <person name="Jiang X."/>
            <person name="Kearney S.M."/>
            <person name="Perrotta A.R."/>
            <person name="Berdy B."/>
            <person name="Zhao S."/>
            <person name="Lieberman T.D."/>
            <person name="Swanson P.K."/>
            <person name="Smith M."/>
            <person name="Roesemann S."/>
            <person name="Alexander J.E."/>
            <person name="Rich S.A."/>
            <person name="Livny J."/>
            <person name="Vlamakis H."/>
            <person name="Clish C."/>
            <person name="Bullock K."/>
            <person name="Deik A."/>
            <person name="Scott J."/>
            <person name="Pierce K.A."/>
            <person name="Xavier R.J."/>
            <person name="Alm E.J."/>
        </authorList>
    </citation>
    <scope>NUCLEOTIDE SEQUENCE [LARGE SCALE GENOMIC DNA]</scope>
    <source>
        <strain evidence="6 7">BIOML-A266</strain>
    </source>
</reference>
<dbReference type="SUPFAM" id="SSF54862">
    <property type="entry name" value="4Fe-4S ferredoxins"/>
    <property type="match status" value="1"/>
</dbReference>
<feature type="compositionally biased region" description="Low complexity" evidence="4">
    <location>
        <begin position="29"/>
        <end position="38"/>
    </location>
</feature>
<evidence type="ECO:0000313" key="7">
    <source>
        <dbReference type="Proteomes" id="UP000322940"/>
    </source>
</evidence>